<keyword evidence="2" id="KW-1185">Reference proteome</keyword>
<accession>A0ABW0ELC4</accession>
<reference evidence="2" key="1">
    <citation type="journal article" date="2019" name="Int. J. Syst. Evol. Microbiol.">
        <title>The Global Catalogue of Microorganisms (GCM) 10K type strain sequencing project: providing services to taxonomists for standard genome sequencing and annotation.</title>
        <authorList>
            <consortium name="The Broad Institute Genomics Platform"/>
            <consortium name="The Broad Institute Genome Sequencing Center for Infectious Disease"/>
            <person name="Wu L."/>
            <person name="Ma J."/>
        </authorList>
    </citation>
    <scope>NUCLEOTIDE SEQUENCE [LARGE SCALE GENOMIC DNA]</scope>
    <source>
        <strain evidence="2">CCUG 59778</strain>
    </source>
</reference>
<organism evidence="1 2">
    <name type="scientific">Actinokineospora guangxiensis</name>
    <dbReference type="NCBI Taxonomy" id="1490288"/>
    <lineage>
        <taxon>Bacteria</taxon>
        <taxon>Bacillati</taxon>
        <taxon>Actinomycetota</taxon>
        <taxon>Actinomycetes</taxon>
        <taxon>Pseudonocardiales</taxon>
        <taxon>Pseudonocardiaceae</taxon>
        <taxon>Actinokineospora</taxon>
    </lineage>
</organism>
<name>A0ABW0ELC4_9PSEU</name>
<proteinExistence type="predicted"/>
<dbReference type="Proteomes" id="UP001596157">
    <property type="component" value="Unassembled WGS sequence"/>
</dbReference>
<protein>
    <submittedName>
        <fullName evidence="1">Uncharacterized protein</fullName>
    </submittedName>
</protein>
<dbReference type="EMBL" id="JBHSKF010000003">
    <property type="protein sequence ID" value="MFC5287148.1"/>
    <property type="molecule type" value="Genomic_DNA"/>
</dbReference>
<evidence type="ECO:0000313" key="2">
    <source>
        <dbReference type="Proteomes" id="UP001596157"/>
    </source>
</evidence>
<sequence length="98" mass="10507">MSATSVIPVLLAPVYAADPQTLADQLKLVRTGRESSNVIITTPRDKTLLAVQEFTASGLPVAPLGQVLADLLTLPGRFAQEADQLIDHLGRTDPDWSE</sequence>
<evidence type="ECO:0000313" key="1">
    <source>
        <dbReference type="EMBL" id="MFC5287148.1"/>
    </source>
</evidence>
<comment type="caution">
    <text evidence="1">The sequence shown here is derived from an EMBL/GenBank/DDBJ whole genome shotgun (WGS) entry which is preliminary data.</text>
</comment>
<gene>
    <name evidence="1" type="ORF">ACFPM7_08820</name>
</gene>